<dbReference type="Proteomes" id="UP001205861">
    <property type="component" value="Unassembled WGS sequence"/>
</dbReference>
<organism evidence="2 3">
    <name type="scientific">Massilia solisilvae</name>
    <dbReference type="NCBI Taxonomy" id="1811225"/>
    <lineage>
        <taxon>Bacteria</taxon>
        <taxon>Pseudomonadati</taxon>
        <taxon>Pseudomonadota</taxon>
        <taxon>Betaproteobacteria</taxon>
        <taxon>Burkholderiales</taxon>
        <taxon>Oxalobacteraceae</taxon>
        <taxon>Telluria group</taxon>
        <taxon>Massilia</taxon>
    </lineage>
</organism>
<keyword evidence="1" id="KW-0732">Signal</keyword>
<feature type="signal peptide" evidence="1">
    <location>
        <begin position="1"/>
        <end position="27"/>
    </location>
</feature>
<comment type="caution">
    <text evidence="2">The sequence shown here is derived from an EMBL/GenBank/DDBJ whole genome shotgun (WGS) entry which is preliminary data.</text>
</comment>
<sequence>MTFQPRIWCARLCALAVSCAWASSGHAGNSGQAPAAAQPSPQVAADGLPAQMQGPAKRLEAVLKAQGYEVARGATKLFTIADCRYPIAVIGNCLGNNPAAPYVIPTVPLWSDEYVDNSMRNLLGPLPDKTWGTHRFDKREAVLVVGQLPPPARYFGLQTYVFTRETQVNTADPIYRSVTDPYMHQILFGTSAEPSRLVMFASLGNSNNDVVIKRQSGAAFNQRRAFVVSSDAALSRELTAALVRAGLCDKDNVFAEPVSAQVARLGLDREADDFMTVIRYAQPLDEKAGDRWRHRPPLLVLRVRDKGAHASEPWPKPVYDPKTARPELALAGDLAGLVTAIKQRWGQPSAPSTSFESLQTSVDLIGQHCLLRPMNCLGDTQDADYQVSPTLVPDDRHVIAVTGTLGTRTGNATYVGLSVNWLSVLQGVSNLSDRDLAGSARPFAAAVADSGKFYVQYFARDCSGIRPCQTITEQMVPRGEAVKVIQRNYVVPGSARGADPTQVLNPVAIVLDRAAMAR</sequence>
<name>A0ABT2BK23_9BURK</name>
<reference evidence="2 3" key="1">
    <citation type="submission" date="2022-08" db="EMBL/GenBank/DDBJ databases">
        <title>Reclassification of Massilia species as members of the genera Telluria, Duganella, Pseudoduganella, Mokoshia gen. nov. and Zemynaea gen. nov. using orthogonal and non-orthogonal genome-based approaches.</title>
        <authorList>
            <person name="Bowman J.P."/>
        </authorList>
    </citation>
    <scope>NUCLEOTIDE SEQUENCE [LARGE SCALE GENOMIC DNA]</scope>
    <source>
        <strain evidence="2 3">JCM 31607</strain>
    </source>
</reference>
<keyword evidence="3" id="KW-1185">Reference proteome</keyword>
<evidence type="ECO:0000256" key="1">
    <source>
        <dbReference type="SAM" id="SignalP"/>
    </source>
</evidence>
<evidence type="ECO:0000313" key="3">
    <source>
        <dbReference type="Proteomes" id="UP001205861"/>
    </source>
</evidence>
<proteinExistence type="predicted"/>
<dbReference type="EMBL" id="JANUGV010000002">
    <property type="protein sequence ID" value="MCS0608761.1"/>
    <property type="molecule type" value="Genomic_DNA"/>
</dbReference>
<evidence type="ECO:0000313" key="2">
    <source>
        <dbReference type="EMBL" id="MCS0608761.1"/>
    </source>
</evidence>
<feature type="chain" id="PRO_5045052485" evidence="1">
    <location>
        <begin position="28"/>
        <end position="518"/>
    </location>
</feature>
<gene>
    <name evidence="2" type="ORF">NX773_11350</name>
</gene>
<accession>A0ABT2BK23</accession>
<dbReference type="RefSeq" id="WP_258856431.1">
    <property type="nucleotide sequence ID" value="NZ_JANUGV010000002.1"/>
</dbReference>
<protein>
    <submittedName>
        <fullName evidence="2">Uncharacterized protein</fullName>
    </submittedName>
</protein>